<feature type="compositionally biased region" description="Polar residues" evidence="7">
    <location>
        <begin position="1386"/>
        <end position="1402"/>
    </location>
</feature>
<dbReference type="PANTHER" id="PTHR46235:SF3">
    <property type="entry name" value="PHD FINGER-CONTAINING PROTEIN DDB_G0268158"/>
    <property type="match status" value="1"/>
</dbReference>
<evidence type="ECO:0000256" key="1">
    <source>
        <dbReference type="ARBA" id="ARBA00004123"/>
    </source>
</evidence>
<evidence type="ECO:0000313" key="9">
    <source>
        <dbReference type="EMBL" id="KAK9080687.1"/>
    </source>
</evidence>
<dbReference type="InterPro" id="IPR058939">
    <property type="entry name" value="Mtase_EDM2"/>
</dbReference>
<keyword evidence="10" id="KW-1185">Reference proteome</keyword>
<feature type="domain" description="Zinc finger PHD-type" evidence="8">
    <location>
        <begin position="290"/>
        <end position="355"/>
    </location>
</feature>
<dbReference type="CDD" id="cd15566">
    <property type="entry name" value="PHD3_NSD"/>
    <property type="match status" value="1"/>
</dbReference>
<dbReference type="GO" id="GO:0006338">
    <property type="term" value="P:chromatin remodeling"/>
    <property type="evidence" value="ECO:0007669"/>
    <property type="project" value="UniProtKB-ARBA"/>
</dbReference>
<feature type="compositionally biased region" description="Basic and acidic residues" evidence="7">
    <location>
        <begin position="883"/>
        <end position="894"/>
    </location>
</feature>
<feature type="compositionally biased region" description="Basic and acidic residues" evidence="7">
    <location>
        <begin position="1092"/>
        <end position="1133"/>
    </location>
</feature>
<dbReference type="InterPro" id="IPR055198">
    <property type="entry name" value="NSD_PHD"/>
</dbReference>
<comment type="subcellular location">
    <subcellularLocation>
        <location evidence="1">Nucleus</location>
    </subcellularLocation>
</comment>
<dbReference type="Pfam" id="PF12047">
    <property type="entry name" value="DNMT1-RFD"/>
    <property type="match status" value="1"/>
</dbReference>
<feature type="compositionally biased region" description="Basic and acidic residues" evidence="7">
    <location>
        <begin position="1007"/>
        <end position="1035"/>
    </location>
</feature>
<organism evidence="9 10">
    <name type="scientific">Deinandra increscens subsp. villosa</name>
    <dbReference type="NCBI Taxonomy" id="3103831"/>
    <lineage>
        <taxon>Eukaryota</taxon>
        <taxon>Viridiplantae</taxon>
        <taxon>Streptophyta</taxon>
        <taxon>Embryophyta</taxon>
        <taxon>Tracheophyta</taxon>
        <taxon>Spermatophyta</taxon>
        <taxon>Magnoliopsida</taxon>
        <taxon>eudicotyledons</taxon>
        <taxon>Gunneridae</taxon>
        <taxon>Pentapetalae</taxon>
        <taxon>asterids</taxon>
        <taxon>campanulids</taxon>
        <taxon>Asterales</taxon>
        <taxon>Asteraceae</taxon>
        <taxon>Asteroideae</taxon>
        <taxon>Heliantheae alliance</taxon>
        <taxon>Madieae</taxon>
        <taxon>Madiinae</taxon>
        <taxon>Deinandra</taxon>
    </lineage>
</organism>
<dbReference type="Pfam" id="PF26055">
    <property type="entry name" value="Mtase_EDM2"/>
    <property type="match status" value="1"/>
</dbReference>
<feature type="domain" description="Zinc finger PHD-type" evidence="8">
    <location>
        <begin position="229"/>
        <end position="285"/>
    </location>
</feature>
<proteinExistence type="predicted"/>
<evidence type="ECO:0000256" key="7">
    <source>
        <dbReference type="SAM" id="MobiDB-lite"/>
    </source>
</evidence>
<evidence type="ECO:0000256" key="5">
    <source>
        <dbReference type="ARBA" id="ARBA00022833"/>
    </source>
</evidence>
<dbReference type="GO" id="GO:0008270">
    <property type="term" value="F:zinc ion binding"/>
    <property type="evidence" value="ECO:0007669"/>
    <property type="project" value="UniProtKB-KW"/>
</dbReference>
<feature type="region of interest" description="Disordered" evidence="7">
    <location>
        <begin position="1465"/>
        <end position="1489"/>
    </location>
</feature>
<evidence type="ECO:0000313" key="10">
    <source>
        <dbReference type="Proteomes" id="UP001408789"/>
    </source>
</evidence>
<feature type="region of interest" description="Disordered" evidence="7">
    <location>
        <begin position="883"/>
        <end position="1281"/>
    </location>
</feature>
<dbReference type="PANTHER" id="PTHR46235">
    <property type="entry name" value="PHD FINGER-CONTAINING PROTEIN DDB_G0268158"/>
    <property type="match status" value="1"/>
</dbReference>
<feature type="compositionally biased region" description="Polar residues" evidence="7">
    <location>
        <begin position="950"/>
        <end position="969"/>
    </location>
</feature>
<gene>
    <name evidence="9" type="ORF">SSX86_000445</name>
</gene>
<dbReference type="EMBL" id="JBCNJP010000002">
    <property type="protein sequence ID" value="KAK9080687.1"/>
    <property type="molecule type" value="Genomic_DNA"/>
</dbReference>
<dbReference type="CDD" id="cd15565">
    <property type="entry name" value="PHD2_NSD"/>
    <property type="match status" value="1"/>
</dbReference>
<reference evidence="9 10" key="1">
    <citation type="submission" date="2024-04" db="EMBL/GenBank/DDBJ databases">
        <title>The reference genome of an endangered Asteraceae, Deinandra increscens subsp. villosa, native to the Central Coast of California.</title>
        <authorList>
            <person name="Guilliams M."/>
            <person name="Hasenstab-Lehman K."/>
            <person name="Meyer R."/>
            <person name="Mcevoy S."/>
        </authorList>
    </citation>
    <scope>NUCLEOTIDE SEQUENCE [LARGE SCALE GENOMIC DNA]</scope>
    <source>
        <tissue evidence="9">Leaf</tissue>
    </source>
</reference>
<feature type="region of interest" description="Disordered" evidence="7">
    <location>
        <begin position="1370"/>
        <end position="1402"/>
    </location>
</feature>
<dbReference type="Pfam" id="PF23004">
    <property type="entry name" value="PHDvar_NSD"/>
    <property type="match status" value="1"/>
</dbReference>
<dbReference type="Gene3D" id="3.30.40.10">
    <property type="entry name" value="Zinc/RING finger domain, C3HC4 (zinc finger)"/>
    <property type="match status" value="1"/>
</dbReference>
<keyword evidence="4" id="KW-0863">Zinc-finger</keyword>
<feature type="region of interest" description="Disordered" evidence="7">
    <location>
        <begin position="493"/>
        <end position="541"/>
    </location>
</feature>
<dbReference type="InterPro" id="IPR055197">
    <property type="entry name" value="PHDvar_NSD"/>
</dbReference>
<dbReference type="InterPro" id="IPR013083">
    <property type="entry name" value="Znf_RING/FYVE/PHD"/>
</dbReference>
<evidence type="ECO:0000256" key="2">
    <source>
        <dbReference type="ARBA" id="ARBA00022723"/>
    </source>
</evidence>
<keyword evidence="2" id="KW-0479">Metal-binding</keyword>
<feature type="compositionally biased region" description="Basic and acidic residues" evidence="7">
    <location>
        <begin position="974"/>
        <end position="999"/>
    </location>
</feature>
<accession>A0AAP0DXX8</accession>
<dbReference type="InterPro" id="IPR022702">
    <property type="entry name" value="Cytosine_MeTrfase1_RFD"/>
</dbReference>
<keyword evidence="3" id="KW-0677">Repeat</keyword>
<feature type="compositionally biased region" description="Basic residues" evidence="7">
    <location>
        <begin position="936"/>
        <end position="945"/>
    </location>
</feature>
<sequence length="1489" mass="167664">MASSDDEGETFPDAISEYCFFDKADDPLPFSKLAVQWNESENSGANAGPIFLDGKVDNGLGKFYQQVKAWKYDITTAIPEISVLSKDNHWIKLKKPRKSYENMIRSILICVHCLCFFKSKPEAPGKSLWDHLLKVFSLYDIRPSENDLIDHIDFLTEAVKRDATLSKSKFLAAFLENPTKRNSFNEDAGTATKPSFIVDDVNGEMQDDDITNQIEDSESDDEDDHFDSVCAICDNGGKITCCEGKCFRSFHATPNSEEAQDSNCESLCFSKELEAHEQYKCENCQYSLHQCFVCGELGSSDKSSNTEVFRCSSATCGHFYHPACVAKLLQKNDTERQTLKEKIAAGEPFTCPAHKCAVCKQTENEKVEDLQFAICRRCPKSYHRKCLPRDIMFDHQVDDDDDDDVEVRAWDGLLAKSRALIYCTEHEIDPELATPARTIIFRNILNRKAEQPQKKKLAVKVAGGNSVDPSKKKSALKSQEGVEAYSVIKRDGSSKKRAAVSSGPESSKKKKVSDASKNLLRSVSTKVKKPSPNDGQPTLGSRLFDVYDMYTGAESTIKKDETVIDDNKRSVAAKSQEMEILPPLDEESKQRIMALMKEAASSVTLDEVKKYHQGKVPSTHAHSSRVDKSIMLSRVEGSVEALNLALKKLEEGCSVEDAMAVCEPGVIDQLLRWKDKLKVYLAPFLHGMRYTSFGRHFTKVEKLEKIVDKLHWYVEDGDTIVDFCCGANDFSCLMKKKLDEMGKKKCSYKNYDIAPPKNDFNFEKRDWMKVSPRELPCSGSQLIMGLNPPFGRNAALANKFVDNALKFKPKLIILIVPPETERLDSSYRTTPYDLVWEDVELLAGKSFYLPGSVDVNDKQMDQWNTIPPPLYLWSRRDFTSKHKSIAQEHGHTPKVEPPPQSDENVTRPGPAIGKNEIEDDLPVVTNGDSKTASKAKTPKNKKRKKESPGGSETKSKQIAGNGKSNQNSSKKTRHNQEPKIEEHDDQVSNRQDLAQKLEEAQAPIKAQKSEKIQAPAEAKKRESAQASVEAKKRELAQTPVEVQKHEKKLDPVESQKHEKTQDTVKVQKHELTRPPSREIKVQKPEATLVPSRELESRKHEKSQAPLREIEDQKHEKTRAISREIEAQKHEKARASPSEIEPQKHEKARVLPHETEAPKHEKARASPHKTEAQKHEKARASPPGTETQKHERARASPHEIEAQKHEKAWASPPGTETQKQGRARAPPREIEAQKHGKARASPHKTETHKHEKAWGPSRESEAQRFESKRPSPQTRDEKVHETLNTDFSFVDVDKPFDEHLNNSAIDESTFSLENDDVGYLVRKYSSVNEEPYMGSKSHRRLDGYSTRPDHLQYPAYDRVVGRGPAVDEISPRAGGAYTMGRHEPVSTRYSTPDATPYNRTSTSATQRYAPRLDELNHVRGNNLGRSEFDEMNHVRMGGMGRLEPPPMGSRSVGAYRPSMNAPGLRMDSLGFAPGPYHSYQHNSSGGWLNE</sequence>
<feature type="region of interest" description="Disordered" evidence="7">
    <location>
        <begin position="459"/>
        <end position="479"/>
    </location>
</feature>
<dbReference type="SMART" id="SM00249">
    <property type="entry name" value="PHD"/>
    <property type="match status" value="3"/>
</dbReference>
<dbReference type="Proteomes" id="UP001408789">
    <property type="component" value="Unassembled WGS sequence"/>
</dbReference>
<evidence type="ECO:0000256" key="3">
    <source>
        <dbReference type="ARBA" id="ARBA00022737"/>
    </source>
</evidence>
<protein>
    <recommendedName>
        <fullName evidence="8">Zinc finger PHD-type domain-containing protein</fullName>
    </recommendedName>
</protein>
<feature type="domain" description="Zinc finger PHD-type" evidence="8">
    <location>
        <begin position="356"/>
        <end position="427"/>
    </location>
</feature>
<evidence type="ECO:0000256" key="4">
    <source>
        <dbReference type="ARBA" id="ARBA00022771"/>
    </source>
</evidence>
<keyword evidence="5" id="KW-0862">Zinc</keyword>
<evidence type="ECO:0000259" key="8">
    <source>
        <dbReference type="SMART" id="SM00249"/>
    </source>
</evidence>
<feature type="compositionally biased region" description="Basic and acidic residues" evidence="7">
    <location>
        <begin position="1242"/>
        <end position="1281"/>
    </location>
</feature>
<evidence type="ECO:0000256" key="6">
    <source>
        <dbReference type="ARBA" id="ARBA00023242"/>
    </source>
</evidence>
<dbReference type="GO" id="GO:0005634">
    <property type="term" value="C:nucleus"/>
    <property type="evidence" value="ECO:0007669"/>
    <property type="project" value="UniProtKB-SubCell"/>
</dbReference>
<feature type="compositionally biased region" description="Basic and acidic residues" evidence="7">
    <location>
        <begin position="1042"/>
        <end position="1083"/>
    </location>
</feature>
<feature type="compositionally biased region" description="Basic and acidic residues" evidence="7">
    <location>
        <begin position="1186"/>
        <end position="1207"/>
    </location>
</feature>
<feature type="compositionally biased region" description="Polar residues" evidence="7">
    <location>
        <begin position="1478"/>
        <end position="1489"/>
    </location>
</feature>
<dbReference type="Pfam" id="PF22908">
    <property type="entry name" value="PHD_NSD"/>
    <property type="match status" value="1"/>
</dbReference>
<name>A0AAP0DXX8_9ASTR</name>
<dbReference type="InterPro" id="IPR001965">
    <property type="entry name" value="Znf_PHD"/>
</dbReference>
<feature type="compositionally biased region" description="Basic and acidic residues" evidence="7">
    <location>
        <begin position="1140"/>
        <end position="1178"/>
    </location>
</feature>
<comment type="caution">
    <text evidence="9">The sequence shown here is derived from an EMBL/GenBank/DDBJ whole genome shotgun (WGS) entry which is preliminary data.</text>
</comment>
<keyword evidence="6" id="KW-0539">Nucleus</keyword>